<gene>
    <name evidence="3" type="ORF">CLV40_12915</name>
</gene>
<evidence type="ECO:0000256" key="1">
    <source>
        <dbReference type="SAM" id="MobiDB-lite"/>
    </source>
</evidence>
<proteinExistence type="predicted"/>
<feature type="region of interest" description="Disordered" evidence="1">
    <location>
        <begin position="1"/>
        <end position="45"/>
    </location>
</feature>
<evidence type="ECO:0000313" key="4">
    <source>
        <dbReference type="Proteomes" id="UP000239203"/>
    </source>
</evidence>
<protein>
    <submittedName>
        <fullName evidence="3">Integrase-like protein</fullName>
    </submittedName>
</protein>
<dbReference type="AlphaFoldDB" id="A0A2S6GDJ3"/>
<dbReference type="InterPro" id="IPR036397">
    <property type="entry name" value="RNaseH_sf"/>
</dbReference>
<accession>A0A2S6GDJ3</accession>
<dbReference type="EMBL" id="PTIX01000029">
    <property type="protein sequence ID" value="PPK63302.1"/>
    <property type="molecule type" value="Genomic_DNA"/>
</dbReference>
<name>A0A2S6GDJ3_9PSEU</name>
<dbReference type="Proteomes" id="UP000239203">
    <property type="component" value="Unassembled WGS sequence"/>
</dbReference>
<dbReference type="PROSITE" id="PS50994">
    <property type="entry name" value="INTEGRASE"/>
    <property type="match status" value="1"/>
</dbReference>
<dbReference type="GO" id="GO:0015074">
    <property type="term" value="P:DNA integration"/>
    <property type="evidence" value="ECO:0007669"/>
    <property type="project" value="InterPro"/>
</dbReference>
<dbReference type="InterPro" id="IPR001584">
    <property type="entry name" value="Integrase_cat-core"/>
</dbReference>
<dbReference type="InterPro" id="IPR012337">
    <property type="entry name" value="RNaseH-like_sf"/>
</dbReference>
<feature type="domain" description="Integrase catalytic" evidence="2">
    <location>
        <begin position="23"/>
        <end position="105"/>
    </location>
</feature>
<dbReference type="Gene3D" id="3.30.420.10">
    <property type="entry name" value="Ribonuclease H-like superfamily/Ribonuclease H"/>
    <property type="match status" value="1"/>
</dbReference>
<organism evidence="3 4">
    <name type="scientific">Actinokineospora auranticolor</name>
    <dbReference type="NCBI Taxonomy" id="155976"/>
    <lineage>
        <taxon>Bacteria</taxon>
        <taxon>Bacillati</taxon>
        <taxon>Actinomycetota</taxon>
        <taxon>Actinomycetes</taxon>
        <taxon>Pseudonocardiales</taxon>
        <taxon>Pseudonocardiaceae</taxon>
        <taxon>Actinokineospora</taxon>
    </lineage>
</organism>
<dbReference type="SUPFAM" id="SSF53098">
    <property type="entry name" value="Ribonuclease H-like"/>
    <property type="match status" value="1"/>
</dbReference>
<sequence length="105" mass="11120">MSPSSSTSPTAADTATSADNRATATGPRHRASHATPTAKQGSGPRFVHTVIDDHSRVAYAEIHTYETAATAIAVLRRAVARFADLGVTVERVLSDNGSAYRSHTW</sequence>
<comment type="caution">
    <text evidence="3">The sequence shown here is derived from an EMBL/GenBank/DDBJ whole genome shotgun (WGS) entry which is preliminary data.</text>
</comment>
<dbReference type="GO" id="GO:0003676">
    <property type="term" value="F:nucleic acid binding"/>
    <property type="evidence" value="ECO:0007669"/>
    <property type="project" value="InterPro"/>
</dbReference>
<keyword evidence="4" id="KW-1185">Reference proteome</keyword>
<evidence type="ECO:0000259" key="2">
    <source>
        <dbReference type="PROSITE" id="PS50994"/>
    </source>
</evidence>
<feature type="compositionally biased region" description="Low complexity" evidence="1">
    <location>
        <begin position="1"/>
        <end position="25"/>
    </location>
</feature>
<reference evidence="3 4" key="1">
    <citation type="submission" date="2018-02" db="EMBL/GenBank/DDBJ databases">
        <title>Genomic Encyclopedia of Archaeal and Bacterial Type Strains, Phase II (KMG-II): from individual species to whole genera.</title>
        <authorList>
            <person name="Goeker M."/>
        </authorList>
    </citation>
    <scope>NUCLEOTIDE SEQUENCE [LARGE SCALE GENOMIC DNA]</scope>
    <source>
        <strain evidence="3 4">YU 961-1</strain>
    </source>
</reference>
<evidence type="ECO:0000313" key="3">
    <source>
        <dbReference type="EMBL" id="PPK63302.1"/>
    </source>
</evidence>
<dbReference type="Pfam" id="PF00665">
    <property type="entry name" value="rve"/>
    <property type="match status" value="1"/>
</dbReference>